<dbReference type="EMBL" id="ML976818">
    <property type="protein sequence ID" value="KAF1964023.1"/>
    <property type="molecule type" value="Genomic_DNA"/>
</dbReference>
<feature type="region of interest" description="Disordered" evidence="1">
    <location>
        <begin position="301"/>
        <end position="334"/>
    </location>
</feature>
<accession>A0A6A5UFQ2</accession>
<proteinExistence type="predicted"/>
<name>A0A6A5UFQ2_9PLEO</name>
<reference evidence="2" key="1">
    <citation type="journal article" date="2020" name="Stud. Mycol.">
        <title>101 Dothideomycetes genomes: a test case for predicting lifestyles and emergence of pathogens.</title>
        <authorList>
            <person name="Haridas S."/>
            <person name="Albert R."/>
            <person name="Binder M."/>
            <person name="Bloem J."/>
            <person name="Labutti K."/>
            <person name="Salamov A."/>
            <person name="Andreopoulos B."/>
            <person name="Baker S."/>
            <person name="Barry K."/>
            <person name="Bills G."/>
            <person name="Bluhm B."/>
            <person name="Cannon C."/>
            <person name="Castanera R."/>
            <person name="Culley D."/>
            <person name="Daum C."/>
            <person name="Ezra D."/>
            <person name="Gonzalez J."/>
            <person name="Henrissat B."/>
            <person name="Kuo A."/>
            <person name="Liang C."/>
            <person name="Lipzen A."/>
            <person name="Lutzoni F."/>
            <person name="Magnuson J."/>
            <person name="Mondo S."/>
            <person name="Nolan M."/>
            <person name="Ohm R."/>
            <person name="Pangilinan J."/>
            <person name="Park H.-J."/>
            <person name="Ramirez L."/>
            <person name="Alfaro M."/>
            <person name="Sun H."/>
            <person name="Tritt A."/>
            <person name="Yoshinaga Y."/>
            <person name="Zwiers L.-H."/>
            <person name="Turgeon B."/>
            <person name="Goodwin S."/>
            <person name="Spatafora J."/>
            <person name="Crous P."/>
            <person name="Grigoriev I."/>
        </authorList>
    </citation>
    <scope>NUCLEOTIDE SEQUENCE</scope>
    <source>
        <strain evidence="2">CBS 107.79</strain>
    </source>
</reference>
<organism evidence="2 3">
    <name type="scientific">Bimuria novae-zelandiae CBS 107.79</name>
    <dbReference type="NCBI Taxonomy" id="1447943"/>
    <lineage>
        <taxon>Eukaryota</taxon>
        <taxon>Fungi</taxon>
        <taxon>Dikarya</taxon>
        <taxon>Ascomycota</taxon>
        <taxon>Pezizomycotina</taxon>
        <taxon>Dothideomycetes</taxon>
        <taxon>Pleosporomycetidae</taxon>
        <taxon>Pleosporales</taxon>
        <taxon>Massarineae</taxon>
        <taxon>Didymosphaeriaceae</taxon>
        <taxon>Bimuria</taxon>
    </lineage>
</organism>
<sequence length="664" mass="75516">MTGWLCGSSRSLINSSSPQCLQRGARPLRGNIPGNHPTRNRRQEEKNGDEQEQTAPAPLAKRRAIQWVVPEHKTKGTEETFAPLLFGQALGELKNRKRTKFDRPHLPSTVHTAESEKRFSKQKAQRFDKFRITQELRDFHNRVWGENDNYIRDVETEDGSLIGLPTEGPQVLEGDRETISTDQLALYDTMMPRKKSRWVSIRVIRRTAPDSSLPELFLVIPPNTTIFVNNKAIKNGEIEDSSDDHNIYVGPLGEFAIVELPHAPVFLWRRKNDALANTRTVGIKASAKPREVRPDETEVIVTFTPDEVDDGNGSGRDESDSGGNGSKCSGGRPNSAGASSSLPWILPIRLFRATVLVVLQYAETAEDHRITVHVLDPLYWKSKREIRDDVWDVVTGWDVLQRWMPGLGLDLLELREALPKNAQWVDTAAAVDEEEAFSMTVLNAWAIAMGLTLNPDFMPFEQDSSSPTGASHSRTAFFREAQRIFQLALSGRDLNWEAVYQFLRSETYIVDTHVPRQDHRIDLNASSQEHLRREQLKTEQRFRDQLKSQQSAEDRREQSKAHRKATLKRASSMKIEFPEAQRSHNDPFFSDEQHGDFINNAKESIRKRQWRRDLPHEDLRKIYEGGARHAPGKTNGGGETMPPKDPFKAFSVEVNPLIKAYADR</sequence>
<feature type="region of interest" description="Disordered" evidence="1">
    <location>
        <begin position="1"/>
        <end position="60"/>
    </location>
</feature>
<keyword evidence="3" id="KW-1185">Reference proteome</keyword>
<evidence type="ECO:0000313" key="3">
    <source>
        <dbReference type="Proteomes" id="UP000800036"/>
    </source>
</evidence>
<dbReference type="Proteomes" id="UP000800036">
    <property type="component" value="Unassembled WGS sequence"/>
</dbReference>
<feature type="region of interest" description="Disordered" evidence="1">
    <location>
        <begin position="622"/>
        <end position="647"/>
    </location>
</feature>
<gene>
    <name evidence="2" type="ORF">BU23DRAFT_634698</name>
</gene>
<feature type="region of interest" description="Disordered" evidence="1">
    <location>
        <begin position="539"/>
        <end position="571"/>
    </location>
</feature>
<protein>
    <submittedName>
        <fullName evidence="2">Uncharacterized protein</fullName>
    </submittedName>
</protein>
<dbReference type="AlphaFoldDB" id="A0A6A5UFQ2"/>
<feature type="compositionally biased region" description="Polar residues" evidence="1">
    <location>
        <begin position="8"/>
        <end position="20"/>
    </location>
</feature>
<evidence type="ECO:0000313" key="2">
    <source>
        <dbReference type="EMBL" id="KAF1964023.1"/>
    </source>
</evidence>
<evidence type="ECO:0000256" key="1">
    <source>
        <dbReference type="SAM" id="MobiDB-lite"/>
    </source>
</evidence>
<feature type="compositionally biased region" description="Basic and acidic residues" evidence="1">
    <location>
        <begin position="539"/>
        <end position="560"/>
    </location>
</feature>
<dbReference type="OrthoDB" id="3825435at2759"/>